<proteinExistence type="inferred from homology"/>
<evidence type="ECO:0000313" key="13">
    <source>
        <dbReference type="RefSeq" id="XP_013419334.1"/>
    </source>
</evidence>
<reference evidence="13" key="1">
    <citation type="submission" date="2025-08" db="UniProtKB">
        <authorList>
            <consortium name="RefSeq"/>
        </authorList>
    </citation>
    <scope>IDENTIFICATION</scope>
    <source>
        <tissue evidence="13">Gonads</tissue>
    </source>
</reference>
<dbReference type="KEGG" id="lak:106180016"/>
<name>A0A1S3KA55_LINAN</name>
<dbReference type="Proteomes" id="UP000085678">
    <property type="component" value="Unplaced"/>
</dbReference>
<evidence type="ECO:0000256" key="2">
    <source>
        <dbReference type="ARBA" id="ARBA00004496"/>
    </source>
</evidence>
<dbReference type="GO" id="GO:0005737">
    <property type="term" value="C:cytoplasm"/>
    <property type="evidence" value="ECO:0007669"/>
    <property type="project" value="UniProtKB-SubCell"/>
</dbReference>
<dbReference type="InterPro" id="IPR050120">
    <property type="entry name" value="Adenine_PRTase"/>
</dbReference>
<comment type="similarity">
    <text evidence="4">Belongs to the purine/pyrimidine phosphoribosyltransferase family.</text>
</comment>
<organism evidence="12 13">
    <name type="scientific">Lingula anatina</name>
    <name type="common">Brachiopod</name>
    <name type="synonym">Lingula unguis</name>
    <dbReference type="NCBI Taxonomy" id="7574"/>
    <lineage>
        <taxon>Eukaryota</taxon>
        <taxon>Metazoa</taxon>
        <taxon>Spiralia</taxon>
        <taxon>Lophotrochozoa</taxon>
        <taxon>Brachiopoda</taxon>
        <taxon>Linguliformea</taxon>
        <taxon>Lingulata</taxon>
        <taxon>Lingulida</taxon>
        <taxon>Linguloidea</taxon>
        <taxon>Lingulidae</taxon>
        <taxon>Lingula</taxon>
    </lineage>
</organism>
<dbReference type="AlphaFoldDB" id="A0A1S3KA55"/>
<keyword evidence="9" id="KW-0808">Transferase</keyword>
<dbReference type="PANTHER" id="PTHR11776:SF7">
    <property type="entry name" value="PHOSPHORIBOSYLTRANSFERASE DOMAIN-CONTAINING PROTEIN"/>
    <property type="match status" value="1"/>
</dbReference>
<keyword evidence="7" id="KW-0963">Cytoplasm</keyword>
<gene>
    <name evidence="13" type="primary">LOC106180016</name>
</gene>
<evidence type="ECO:0000256" key="8">
    <source>
        <dbReference type="ARBA" id="ARBA00022676"/>
    </source>
</evidence>
<sequence>MSGKDKQPGWYLSLAMPNVRGPAYAWLDPSPIYLNPEAMQDCVADMIRPFDHSEIDLVAGIDGTGFVLGSAIAYHLKKGFLMIRKAGHLAVDVTTVEYTDYQKKQKSLEMRQNPFPPGTRVLVVDQWIETGGTMWAAVNLIEKAGGKVAGIATICMEEMEGAMKLKMQYDVVHCVPNEELQKQVNDHYLESFKNFEK</sequence>
<feature type="domain" description="Phosphoribosyltransferase" evidence="11">
    <location>
        <begin position="52"/>
        <end position="179"/>
    </location>
</feature>
<dbReference type="GO" id="GO:0006166">
    <property type="term" value="P:purine ribonucleoside salvage"/>
    <property type="evidence" value="ECO:0007669"/>
    <property type="project" value="UniProtKB-KW"/>
</dbReference>
<dbReference type="Pfam" id="PF00156">
    <property type="entry name" value="Pribosyltran"/>
    <property type="match status" value="1"/>
</dbReference>
<evidence type="ECO:0000256" key="1">
    <source>
        <dbReference type="ARBA" id="ARBA00000868"/>
    </source>
</evidence>
<dbReference type="InterPro" id="IPR000836">
    <property type="entry name" value="PRTase_dom"/>
</dbReference>
<evidence type="ECO:0000256" key="4">
    <source>
        <dbReference type="ARBA" id="ARBA00008391"/>
    </source>
</evidence>
<dbReference type="STRING" id="7574.A0A1S3KA55"/>
<accession>A0A1S3KA55</accession>
<dbReference type="SUPFAM" id="SSF53271">
    <property type="entry name" value="PRTase-like"/>
    <property type="match status" value="1"/>
</dbReference>
<dbReference type="InParanoid" id="A0A1S3KA55"/>
<evidence type="ECO:0000256" key="6">
    <source>
        <dbReference type="ARBA" id="ARBA00011893"/>
    </source>
</evidence>
<protein>
    <recommendedName>
        <fullName evidence="6">adenine phosphoribosyltransferase</fullName>
        <ecNumber evidence="6">2.4.2.7</ecNumber>
    </recommendedName>
</protein>
<dbReference type="InterPro" id="IPR029057">
    <property type="entry name" value="PRTase-like"/>
</dbReference>
<dbReference type="CDD" id="cd06223">
    <property type="entry name" value="PRTases_typeI"/>
    <property type="match status" value="1"/>
</dbReference>
<dbReference type="OrthoDB" id="363185at2759"/>
<comment type="subcellular location">
    <subcellularLocation>
        <location evidence="2">Cytoplasm</location>
    </subcellularLocation>
</comment>
<dbReference type="OMA" id="NQNYTDY"/>
<evidence type="ECO:0000313" key="12">
    <source>
        <dbReference type="Proteomes" id="UP000085678"/>
    </source>
</evidence>
<dbReference type="GO" id="GO:0003999">
    <property type="term" value="F:adenine phosphoribosyltransferase activity"/>
    <property type="evidence" value="ECO:0007669"/>
    <property type="project" value="UniProtKB-EC"/>
</dbReference>
<dbReference type="Gene3D" id="3.40.50.2020">
    <property type="match status" value="1"/>
</dbReference>
<dbReference type="RefSeq" id="XP_013419334.1">
    <property type="nucleotide sequence ID" value="XM_013563880.1"/>
</dbReference>
<comment type="pathway">
    <text evidence="3">Purine metabolism; AMP biosynthesis via salvage pathway; AMP from adenine: step 1/1.</text>
</comment>
<dbReference type="EC" id="2.4.2.7" evidence="6"/>
<keyword evidence="8" id="KW-0328">Glycosyltransferase</keyword>
<keyword evidence="10" id="KW-0660">Purine salvage</keyword>
<evidence type="ECO:0000256" key="9">
    <source>
        <dbReference type="ARBA" id="ARBA00022679"/>
    </source>
</evidence>
<dbReference type="GeneID" id="106180016"/>
<evidence type="ECO:0000256" key="10">
    <source>
        <dbReference type="ARBA" id="ARBA00022726"/>
    </source>
</evidence>
<evidence type="ECO:0000256" key="3">
    <source>
        <dbReference type="ARBA" id="ARBA00004659"/>
    </source>
</evidence>
<evidence type="ECO:0000256" key="5">
    <source>
        <dbReference type="ARBA" id="ARBA00011738"/>
    </source>
</evidence>
<dbReference type="PANTHER" id="PTHR11776">
    <property type="entry name" value="ADENINE PHOSPHORIBOSYLTRANSFERASE"/>
    <property type="match status" value="1"/>
</dbReference>
<evidence type="ECO:0000259" key="11">
    <source>
        <dbReference type="Pfam" id="PF00156"/>
    </source>
</evidence>
<evidence type="ECO:0000256" key="7">
    <source>
        <dbReference type="ARBA" id="ARBA00022490"/>
    </source>
</evidence>
<comment type="subunit">
    <text evidence="5">Homodimer.</text>
</comment>
<comment type="catalytic activity">
    <reaction evidence="1">
        <text>AMP + diphosphate = 5-phospho-alpha-D-ribose 1-diphosphate + adenine</text>
        <dbReference type="Rhea" id="RHEA:16609"/>
        <dbReference type="ChEBI" id="CHEBI:16708"/>
        <dbReference type="ChEBI" id="CHEBI:33019"/>
        <dbReference type="ChEBI" id="CHEBI:58017"/>
        <dbReference type="ChEBI" id="CHEBI:456215"/>
        <dbReference type="EC" id="2.4.2.7"/>
    </reaction>
</comment>
<keyword evidence="12" id="KW-1185">Reference proteome</keyword>